<dbReference type="Proteomes" id="UP000060345">
    <property type="component" value="Chromosome 1"/>
</dbReference>
<evidence type="ECO:0000313" key="2">
    <source>
        <dbReference type="EMBL" id="AKU68525.1"/>
    </source>
</evidence>
<feature type="compositionally biased region" description="Basic residues" evidence="1">
    <location>
        <begin position="112"/>
        <end position="122"/>
    </location>
</feature>
<dbReference type="KEGG" id="pfus:ADJ77_01295"/>
<gene>
    <name evidence="2" type="ORF">ADJ77_01295</name>
</gene>
<name>A0A0K1NHN4_9BACT</name>
<dbReference type="EMBL" id="CP012074">
    <property type="protein sequence ID" value="AKU68525.1"/>
    <property type="molecule type" value="Genomic_DNA"/>
</dbReference>
<proteinExistence type="predicted"/>
<reference evidence="2 3" key="1">
    <citation type="submission" date="2015-07" db="EMBL/GenBank/DDBJ databases">
        <authorList>
            <person name="Noorani M."/>
        </authorList>
    </citation>
    <scope>NUCLEOTIDE SEQUENCE [LARGE SCALE GENOMIC DNA]</scope>
    <source>
        <strain evidence="2 3">W1435</strain>
    </source>
</reference>
<dbReference type="AlphaFoldDB" id="A0A0K1NHN4"/>
<accession>A0A0K1NHN4</accession>
<dbReference type="STRING" id="1236517.ADJ77_01295"/>
<protein>
    <submittedName>
        <fullName evidence="2">Uncharacterized protein</fullName>
    </submittedName>
</protein>
<evidence type="ECO:0000256" key="1">
    <source>
        <dbReference type="SAM" id="MobiDB-lite"/>
    </source>
</evidence>
<feature type="compositionally biased region" description="Basic and acidic residues" evidence="1">
    <location>
        <begin position="98"/>
        <end position="111"/>
    </location>
</feature>
<evidence type="ECO:0000313" key="3">
    <source>
        <dbReference type="Proteomes" id="UP000060345"/>
    </source>
</evidence>
<sequence length="122" mass="14339">MQAKSYVVRFLCSHCKVNIFFNKYRLNKEECFTLQWIYGSSVKCVDTFRIDLTEKMKLFIKLKHSQNSQLPTFIIILRHRKPFHVNTLKSADNGLKNHDIISGKTSTDKGKNTCKKQVRNQQ</sequence>
<feature type="region of interest" description="Disordered" evidence="1">
    <location>
        <begin position="98"/>
        <end position="122"/>
    </location>
</feature>
<organism evidence="2 3">
    <name type="scientific">Prevotella fusca JCM 17724</name>
    <dbReference type="NCBI Taxonomy" id="1236517"/>
    <lineage>
        <taxon>Bacteria</taxon>
        <taxon>Pseudomonadati</taxon>
        <taxon>Bacteroidota</taxon>
        <taxon>Bacteroidia</taxon>
        <taxon>Bacteroidales</taxon>
        <taxon>Prevotellaceae</taxon>
        <taxon>Prevotella</taxon>
    </lineage>
</organism>